<dbReference type="AlphaFoldDB" id="M7N0Q4"/>
<keyword evidence="2" id="KW-1185">Reference proteome</keyword>
<sequence>MFFVSVALEQNKKAAALQRQLSYSQKCSRLVTVAWASSAFIVICQPIDEGRNGF</sequence>
<reference evidence="1 2" key="1">
    <citation type="journal article" date="2013" name="Genome Announc.">
        <title>Draft Genome Sequence of Cesiribacter andamanensis Strain AMV16T, Isolated from a Soil Sample from a Mud Volcano in the Andaman Islands, India.</title>
        <authorList>
            <person name="Shivaji S."/>
            <person name="Ara S."/>
            <person name="Begum Z."/>
            <person name="Srinivas T.N."/>
            <person name="Singh A."/>
            <person name="Kumar Pinnaka A."/>
        </authorList>
    </citation>
    <scope>NUCLEOTIDE SEQUENCE [LARGE SCALE GENOMIC DNA]</scope>
    <source>
        <strain evidence="1 2">AMV16</strain>
    </source>
</reference>
<proteinExistence type="predicted"/>
<evidence type="ECO:0000313" key="1">
    <source>
        <dbReference type="EMBL" id="EMR00892.1"/>
    </source>
</evidence>
<dbReference type="EMBL" id="AODQ01000171">
    <property type="protein sequence ID" value="EMR00892.1"/>
    <property type="molecule type" value="Genomic_DNA"/>
</dbReference>
<comment type="caution">
    <text evidence="1">The sequence shown here is derived from an EMBL/GenBank/DDBJ whole genome shotgun (WGS) entry which is preliminary data.</text>
</comment>
<dbReference type="Proteomes" id="UP000011910">
    <property type="component" value="Unassembled WGS sequence"/>
</dbReference>
<protein>
    <submittedName>
        <fullName evidence="1">Uncharacterized protein</fullName>
    </submittedName>
</protein>
<gene>
    <name evidence="1" type="ORF">ADICEAN_03992</name>
</gene>
<evidence type="ECO:0000313" key="2">
    <source>
        <dbReference type="Proteomes" id="UP000011910"/>
    </source>
</evidence>
<accession>M7N0Q4</accession>
<name>M7N0Q4_9BACT</name>
<organism evidence="1 2">
    <name type="scientific">Cesiribacter andamanensis AMV16</name>
    <dbReference type="NCBI Taxonomy" id="1279009"/>
    <lineage>
        <taxon>Bacteria</taxon>
        <taxon>Pseudomonadati</taxon>
        <taxon>Bacteroidota</taxon>
        <taxon>Cytophagia</taxon>
        <taxon>Cytophagales</taxon>
        <taxon>Cesiribacteraceae</taxon>
        <taxon>Cesiribacter</taxon>
    </lineage>
</organism>